<dbReference type="InterPro" id="IPR016040">
    <property type="entry name" value="NAD(P)-bd_dom"/>
</dbReference>
<accession>A0A382QLK2</accession>
<reference evidence="2" key="1">
    <citation type="submission" date="2018-05" db="EMBL/GenBank/DDBJ databases">
        <authorList>
            <person name="Lanie J.A."/>
            <person name="Ng W.-L."/>
            <person name="Kazmierczak K.M."/>
            <person name="Andrzejewski T.M."/>
            <person name="Davidsen T.M."/>
            <person name="Wayne K.J."/>
            <person name="Tettelin H."/>
            <person name="Glass J.I."/>
            <person name="Rusch D."/>
            <person name="Podicherti R."/>
            <person name="Tsui H.-C.T."/>
            <person name="Winkler M.E."/>
        </authorList>
    </citation>
    <scope>NUCLEOTIDE SEQUENCE</scope>
</reference>
<organism evidence="2">
    <name type="scientific">marine metagenome</name>
    <dbReference type="NCBI Taxonomy" id="408172"/>
    <lineage>
        <taxon>unclassified sequences</taxon>
        <taxon>metagenomes</taxon>
        <taxon>ecological metagenomes</taxon>
    </lineage>
</organism>
<evidence type="ECO:0000313" key="2">
    <source>
        <dbReference type="EMBL" id="SVC86373.1"/>
    </source>
</evidence>
<dbReference type="InterPro" id="IPR036291">
    <property type="entry name" value="NAD(P)-bd_dom_sf"/>
</dbReference>
<proteinExistence type="predicted"/>
<evidence type="ECO:0000259" key="1">
    <source>
        <dbReference type="Pfam" id="PF16363"/>
    </source>
</evidence>
<gene>
    <name evidence="2" type="ORF">METZ01_LOCUS339227</name>
</gene>
<feature type="non-terminal residue" evidence="2">
    <location>
        <position position="110"/>
    </location>
</feature>
<dbReference type="PANTHER" id="PTHR43000">
    <property type="entry name" value="DTDP-D-GLUCOSE 4,6-DEHYDRATASE-RELATED"/>
    <property type="match status" value="1"/>
</dbReference>
<name>A0A382QLK2_9ZZZZ</name>
<feature type="domain" description="NAD(P)-binding" evidence="1">
    <location>
        <begin position="6"/>
        <end position="108"/>
    </location>
</feature>
<dbReference type="Gene3D" id="3.40.50.720">
    <property type="entry name" value="NAD(P)-binding Rossmann-like Domain"/>
    <property type="match status" value="1"/>
</dbReference>
<protein>
    <recommendedName>
        <fullName evidence="1">NAD(P)-binding domain-containing protein</fullName>
    </recommendedName>
</protein>
<dbReference type="AlphaFoldDB" id="A0A382QLK2"/>
<sequence>MSKTSLVTGAAGFVGSHLVDRLLVEGHNVIGIDDLSSGDLHNLPRGFDMHKMDIRDLQVRHVVAEIDPDLIFHLAAQISVAVSAREPQFDAEVNIGGALNIFEGARAISG</sequence>
<dbReference type="Pfam" id="PF16363">
    <property type="entry name" value="GDP_Man_Dehyd"/>
    <property type="match status" value="1"/>
</dbReference>
<dbReference type="EMBL" id="UINC01115388">
    <property type="protein sequence ID" value="SVC86373.1"/>
    <property type="molecule type" value="Genomic_DNA"/>
</dbReference>
<dbReference type="SUPFAM" id="SSF51735">
    <property type="entry name" value="NAD(P)-binding Rossmann-fold domains"/>
    <property type="match status" value="1"/>
</dbReference>